<organism evidence="1 2">
    <name type="scientific">Bradyrhizobium erythrophlei</name>
    <dbReference type="NCBI Taxonomy" id="1437360"/>
    <lineage>
        <taxon>Bacteria</taxon>
        <taxon>Pseudomonadati</taxon>
        <taxon>Pseudomonadota</taxon>
        <taxon>Alphaproteobacteria</taxon>
        <taxon>Hyphomicrobiales</taxon>
        <taxon>Nitrobacteraceae</taxon>
        <taxon>Bradyrhizobium</taxon>
    </lineage>
</organism>
<dbReference type="Proteomes" id="UP000189796">
    <property type="component" value="Chromosome I"/>
</dbReference>
<dbReference type="EMBL" id="LT670817">
    <property type="protein sequence ID" value="SHG90130.1"/>
    <property type="molecule type" value="Genomic_DNA"/>
</dbReference>
<sequence>MTSKQIVNLRVGQMVRTKHMPDRFWKITKVYVPTGGGRVLELEGALWIGPSQVEEVLPS</sequence>
<dbReference type="RefSeq" id="WP_079601982.1">
    <property type="nucleotide sequence ID" value="NZ_LT670817.1"/>
</dbReference>
<dbReference type="OrthoDB" id="3510103at2"/>
<evidence type="ECO:0000313" key="1">
    <source>
        <dbReference type="EMBL" id="SHG90130.1"/>
    </source>
</evidence>
<gene>
    <name evidence="1" type="ORF">SAMN05443248_3033</name>
</gene>
<evidence type="ECO:0000313" key="2">
    <source>
        <dbReference type="Proteomes" id="UP000189796"/>
    </source>
</evidence>
<dbReference type="AlphaFoldDB" id="A0A1M5NKQ4"/>
<name>A0A1M5NKQ4_9BRAD</name>
<reference evidence="1 2" key="1">
    <citation type="submission" date="2016-11" db="EMBL/GenBank/DDBJ databases">
        <authorList>
            <person name="Jaros S."/>
            <person name="Januszkiewicz K."/>
            <person name="Wedrychowicz H."/>
        </authorList>
    </citation>
    <scope>NUCLEOTIDE SEQUENCE [LARGE SCALE GENOMIC DNA]</scope>
    <source>
        <strain evidence="1 2">GAS138</strain>
    </source>
</reference>
<proteinExistence type="predicted"/>
<protein>
    <submittedName>
        <fullName evidence="1">Uncharacterized protein</fullName>
    </submittedName>
</protein>
<accession>A0A1M5NKQ4</accession>